<feature type="domain" description="Nucleotide modification associated" evidence="1">
    <location>
        <begin position="21"/>
        <end position="85"/>
    </location>
</feature>
<dbReference type="AlphaFoldDB" id="A0A1E5NIA8"/>
<proteinExistence type="predicted"/>
<accession>A0A1E5NIA8</accession>
<comment type="caution">
    <text evidence="2">The sequence shown here is derived from an EMBL/GenBank/DDBJ whole genome shotgun (WGS) entry which is preliminary data.</text>
</comment>
<dbReference type="Pfam" id="PF07659">
    <property type="entry name" value="DUF1599"/>
    <property type="match status" value="1"/>
</dbReference>
<protein>
    <submittedName>
        <fullName evidence="2">DUF1599 domain-containing protein</fullName>
    </submittedName>
</protein>
<gene>
    <name evidence="2" type="ORF">BFL38_10575</name>
</gene>
<evidence type="ECO:0000313" key="3">
    <source>
        <dbReference type="Proteomes" id="UP000095247"/>
    </source>
</evidence>
<dbReference type="RefSeq" id="WP_069725369.1">
    <property type="nucleotide sequence ID" value="NZ_MDCO01000001.1"/>
</dbReference>
<dbReference type="EMBL" id="MDCO01000001">
    <property type="protein sequence ID" value="OEJ15895.1"/>
    <property type="molecule type" value="Genomic_DNA"/>
</dbReference>
<evidence type="ECO:0000259" key="1">
    <source>
        <dbReference type="Pfam" id="PF07659"/>
    </source>
</evidence>
<dbReference type="Proteomes" id="UP000095247">
    <property type="component" value="Unassembled WGS sequence"/>
</dbReference>
<sequence length="97" mass="11386">MNKEDLIINECEELKNLLIKKNKDYGNSYDKTLDEFGKQIGLVRIEDKLNRLKTLILSKEEPMVEESIIDTVFDIAGYAVLFSIYLKEKEENNNEKR</sequence>
<dbReference type="InterPro" id="IPR011630">
    <property type="entry name" value="DUF1599"/>
</dbReference>
<name>A0A1E5NIA8_9SPIR</name>
<organism evidence="2 3">
    <name type="scientific">Brachyspira hampsonii</name>
    <dbReference type="NCBI Taxonomy" id="1287055"/>
    <lineage>
        <taxon>Bacteria</taxon>
        <taxon>Pseudomonadati</taxon>
        <taxon>Spirochaetota</taxon>
        <taxon>Spirochaetia</taxon>
        <taxon>Brachyspirales</taxon>
        <taxon>Brachyspiraceae</taxon>
        <taxon>Brachyspira</taxon>
    </lineage>
</organism>
<reference evidence="2 3" key="1">
    <citation type="submission" date="2016-08" db="EMBL/GenBank/DDBJ databases">
        <title>Characterization and recognition of Brachyspira hampsonii sp. nov., a novel intestinal spirochete that is pathogenic to pigs.</title>
        <authorList>
            <person name="Mirajkar N."/>
            <person name="La T."/>
            <person name="Phillips N."/>
            <person name="Hampson D."/>
            <person name="Gebhart C."/>
        </authorList>
    </citation>
    <scope>NUCLEOTIDE SEQUENCE [LARGE SCALE GENOMIC DNA]</scope>
    <source>
        <strain evidence="2 3">P280/1</strain>
    </source>
</reference>
<evidence type="ECO:0000313" key="2">
    <source>
        <dbReference type="EMBL" id="OEJ15895.1"/>
    </source>
</evidence>